<name>A0A1G1W378_9BACT</name>
<dbReference type="EMBL" id="MHCL01000007">
    <property type="protein sequence ID" value="OGY22034.1"/>
    <property type="molecule type" value="Genomic_DNA"/>
</dbReference>
<sequence length="340" mass="38169">MFRNKNILVTGGVGSVGSEIVRQLVKYSPATVRVFDHNEQRLFEIQSLFPHQKIIRPFLGDVRDIERLRKAMTDAAIVFHAAALKHVEISEYNPFESVKTNISGTQNVIDAALAEVVDRVVVISTDKAVNPVSTMGATKLVSEKLTVAAYYHKGTKKTKFGVVRFGNVIVSSGSVIPTWIDQIKKGGPLTITDTEMTRFMMSSQQAVTLVFEAATKMRDGEIFILKMPALRMTDLAEVLIESLAPLFGFQPQEIKLQTIGMRAGEKLHEELVTKEEAYNLYETKSMFVVVPKKEIVNLKMKTIRYWSKKVALLTEYSSRVQKPLTKRQIKAMLKQAGVLF</sequence>
<evidence type="ECO:0000313" key="3">
    <source>
        <dbReference type="EMBL" id="OGY22034.1"/>
    </source>
</evidence>
<feature type="domain" description="Polysaccharide biosynthesis protein CapD-like" evidence="2">
    <location>
        <begin position="7"/>
        <end position="289"/>
    </location>
</feature>
<dbReference type="Proteomes" id="UP000176723">
    <property type="component" value="Unassembled WGS sequence"/>
</dbReference>
<dbReference type="InterPro" id="IPR051203">
    <property type="entry name" value="Polysaccharide_Synthase-Rel"/>
</dbReference>
<dbReference type="STRING" id="1797593.A3A65_02895"/>
<dbReference type="PANTHER" id="PTHR43318">
    <property type="entry name" value="UDP-N-ACETYLGLUCOSAMINE 4,6-DEHYDRATASE"/>
    <property type="match status" value="1"/>
</dbReference>
<reference evidence="3 4" key="1">
    <citation type="journal article" date="2016" name="Nat. Commun.">
        <title>Thousands of microbial genomes shed light on interconnected biogeochemical processes in an aquifer system.</title>
        <authorList>
            <person name="Anantharaman K."/>
            <person name="Brown C.T."/>
            <person name="Hug L.A."/>
            <person name="Sharon I."/>
            <person name="Castelle C.J."/>
            <person name="Probst A.J."/>
            <person name="Thomas B.C."/>
            <person name="Singh A."/>
            <person name="Wilkins M.J."/>
            <person name="Karaoz U."/>
            <person name="Brodie E.L."/>
            <person name="Williams K.H."/>
            <person name="Hubbard S.S."/>
            <person name="Banfield J.F."/>
        </authorList>
    </citation>
    <scope>NUCLEOTIDE SEQUENCE [LARGE SCALE GENOMIC DNA]</scope>
</reference>
<dbReference type="PANTHER" id="PTHR43318:SF2">
    <property type="entry name" value="UDP-N-ACETYLGLUCOSAMINE 4,6-DEHYDRATASE (INVERTING)"/>
    <property type="match status" value="1"/>
</dbReference>
<comment type="caution">
    <text evidence="3">The sequence shown here is derived from an EMBL/GenBank/DDBJ whole genome shotgun (WGS) entry which is preliminary data.</text>
</comment>
<dbReference type="InterPro" id="IPR036291">
    <property type="entry name" value="NAD(P)-bd_dom_sf"/>
</dbReference>
<dbReference type="Pfam" id="PF02719">
    <property type="entry name" value="Polysacc_synt_2"/>
    <property type="match status" value="1"/>
</dbReference>
<gene>
    <name evidence="3" type="ORF">A3A65_02895</name>
</gene>
<dbReference type="Gene3D" id="3.40.50.720">
    <property type="entry name" value="NAD(P)-binding Rossmann-like Domain"/>
    <property type="match status" value="1"/>
</dbReference>
<dbReference type="InterPro" id="IPR003869">
    <property type="entry name" value="Polysac_CapD-like"/>
</dbReference>
<evidence type="ECO:0000313" key="4">
    <source>
        <dbReference type="Proteomes" id="UP000176723"/>
    </source>
</evidence>
<evidence type="ECO:0000256" key="1">
    <source>
        <dbReference type="ARBA" id="ARBA00007430"/>
    </source>
</evidence>
<dbReference type="SUPFAM" id="SSF51735">
    <property type="entry name" value="NAD(P)-binding Rossmann-fold domains"/>
    <property type="match status" value="1"/>
</dbReference>
<protein>
    <recommendedName>
        <fullName evidence="2">Polysaccharide biosynthesis protein CapD-like domain-containing protein</fullName>
    </recommendedName>
</protein>
<accession>A0A1G1W378</accession>
<dbReference type="AlphaFoldDB" id="A0A1G1W378"/>
<dbReference type="CDD" id="cd05237">
    <property type="entry name" value="UDP_invert_4-6DH_SDR_e"/>
    <property type="match status" value="1"/>
</dbReference>
<organism evidence="3 4">
    <name type="scientific">Candidatus Chisholmbacteria bacterium RIFCSPLOWO2_01_FULL_49_14</name>
    <dbReference type="NCBI Taxonomy" id="1797593"/>
    <lineage>
        <taxon>Bacteria</taxon>
        <taxon>Candidatus Chisholmiibacteriota</taxon>
    </lineage>
</organism>
<evidence type="ECO:0000259" key="2">
    <source>
        <dbReference type="Pfam" id="PF02719"/>
    </source>
</evidence>
<comment type="similarity">
    <text evidence="1">Belongs to the polysaccharide synthase family.</text>
</comment>
<proteinExistence type="inferred from homology"/>